<dbReference type="InterPro" id="IPR058776">
    <property type="entry name" value="KhtT-like_N"/>
</dbReference>
<sequence length="159" mass="16171">MRIDHTVLPGVGKLHVLTTRAGRAVGVIRHHGDRRELIVYSADADTVGTSVLLTPEEATGLGELLGGGGVAGRIARLDHHSSGIVTLQLILGPDAPPQNLVEATSHVPGDAAVVAVVRDGQLINDPVAAGPGRDGDLVIIVGTMTDALAVMDALHAGTG</sequence>
<gene>
    <name evidence="2" type="ORF">GCM10009681_48140</name>
</gene>
<evidence type="ECO:0000313" key="3">
    <source>
        <dbReference type="Proteomes" id="UP001500655"/>
    </source>
</evidence>
<dbReference type="Pfam" id="PF25991">
    <property type="entry name" value="KhtT_N"/>
    <property type="match status" value="1"/>
</dbReference>
<dbReference type="EMBL" id="BAAALS010000029">
    <property type="protein sequence ID" value="GAA1771046.1"/>
    <property type="molecule type" value="Genomic_DNA"/>
</dbReference>
<feature type="domain" description="Potassium/proton antiporter subunit KhtT-like N-terminal" evidence="1">
    <location>
        <begin position="1"/>
        <end position="67"/>
    </location>
</feature>
<reference evidence="2 3" key="1">
    <citation type="journal article" date="2019" name="Int. J. Syst. Evol. Microbiol.">
        <title>The Global Catalogue of Microorganisms (GCM) 10K type strain sequencing project: providing services to taxonomists for standard genome sequencing and annotation.</title>
        <authorList>
            <consortium name="The Broad Institute Genomics Platform"/>
            <consortium name="The Broad Institute Genome Sequencing Center for Infectious Disease"/>
            <person name="Wu L."/>
            <person name="Ma J."/>
        </authorList>
    </citation>
    <scope>NUCLEOTIDE SEQUENCE [LARGE SCALE GENOMIC DNA]</scope>
    <source>
        <strain evidence="2 3">JCM 13249</strain>
    </source>
</reference>
<evidence type="ECO:0000313" key="2">
    <source>
        <dbReference type="EMBL" id="GAA1771046.1"/>
    </source>
</evidence>
<accession>A0ABN2L0C9</accession>
<name>A0ABN2L0C9_9ACTN</name>
<comment type="caution">
    <text evidence="2">The sequence shown here is derived from an EMBL/GenBank/DDBJ whole genome shotgun (WGS) entry which is preliminary data.</text>
</comment>
<keyword evidence="3" id="KW-1185">Reference proteome</keyword>
<evidence type="ECO:0000259" key="1">
    <source>
        <dbReference type="Pfam" id="PF25991"/>
    </source>
</evidence>
<organism evidence="2 3">
    <name type="scientific">Luedemannella helvata</name>
    <dbReference type="NCBI Taxonomy" id="349315"/>
    <lineage>
        <taxon>Bacteria</taxon>
        <taxon>Bacillati</taxon>
        <taxon>Actinomycetota</taxon>
        <taxon>Actinomycetes</taxon>
        <taxon>Micromonosporales</taxon>
        <taxon>Micromonosporaceae</taxon>
        <taxon>Luedemannella</taxon>
    </lineage>
</organism>
<dbReference type="Proteomes" id="UP001500655">
    <property type="component" value="Unassembled WGS sequence"/>
</dbReference>
<proteinExistence type="predicted"/>
<dbReference type="RefSeq" id="WP_344086366.1">
    <property type="nucleotide sequence ID" value="NZ_BAAALS010000029.1"/>
</dbReference>
<protein>
    <recommendedName>
        <fullName evidence="1">Potassium/proton antiporter subunit KhtT-like N-terminal domain-containing protein</fullName>
    </recommendedName>
</protein>